<evidence type="ECO:0000313" key="3">
    <source>
        <dbReference type="EMBL" id="CAH2263181.1"/>
    </source>
</evidence>
<gene>
    <name evidence="3" type="primary">jg24011</name>
    <name evidence="3" type="ORF">PAEG_LOCUS24328</name>
</gene>
<feature type="chain" id="PRO_5035892255" evidence="2">
    <location>
        <begin position="22"/>
        <end position="420"/>
    </location>
</feature>
<feature type="compositionally biased region" description="Basic and acidic residues" evidence="1">
    <location>
        <begin position="54"/>
        <end position="68"/>
    </location>
</feature>
<comment type="caution">
    <text evidence="3">The sequence shown here is derived from an EMBL/GenBank/DDBJ whole genome shotgun (WGS) entry which is preliminary data.</text>
</comment>
<feature type="compositionally biased region" description="Low complexity" evidence="1">
    <location>
        <begin position="382"/>
        <end position="400"/>
    </location>
</feature>
<feature type="compositionally biased region" description="Basic and acidic residues" evidence="1">
    <location>
        <begin position="80"/>
        <end position="91"/>
    </location>
</feature>
<sequence>MDRLPILICIAALTCILHCQGEGETVLSAVLTPNEKSLLRQGRSYYERYGYGRPYDRLDDRPSRCGRCDDDDDDDDDDYDRGRGRDDDRRSNRPTYGSRNDKNDRNKYDDDDNRRYDDRNDRNNKNGTDDSDDRKHNDDKDEKPHRRRNKNRNRYDERDRYRPDYYDRFLRDPYRDRYDDPYRRPAYDRYYPDRYDDYGRDGYYSSSGYRRPLYEDRYDRGSGYLDGYGGYGPGVGRGPHESFRPWDETYRGQAGWDSAGRGYYFASGRPDSTAWGQQQYARPATSSGGLQNVGYTTGYSGGYSGYRDPVYRGSAYAGAAGGYQDLNAGGYSQSSGWRNVGERRPYRDQSGVAHLDTKVTQEQAPTYDRYGQNRPSYQPNTYSPQSGSYSQSSSSTPGTSYLFQREDEVVTQPDTTVPPA</sequence>
<feature type="signal peptide" evidence="2">
    <location>
        <begin position="1"/>
        <end position="21"/>
    </location>
</feature>
<dbReference type="EMBL" id="CAKXAJ010026227">
    <property type="protein sequence ID" value="CAH2263181.1"/>
    <property type="molecule type" value="Genomic_DNA"/>
</dbReference>
<evidence type="ECO:0000256" key="2">
    <source>
        <dbReference type="SAM" id="SignalP"/>
    </source>
</evidence>
<dbReference type="AlphaFoldDB" id="A0A8S4S9F0"/>
<feature type="compositionally biased region" description="Acidic residues" evidence="1">
    <location>
        <begin position="69"/>
        <end position="79"/>
    </location>
</feature>
<dbReference type="OrthoDB" id="1304387at2759"/>
<evidence type="ECO:0000256" key="1">
    <source>
        <dbReference type="SAM" id="MobiDB-lite"/>
    </source>
</evidence>
<keyword evidence="2" id="KW-0732">Signal</keyword>
<feature type="compositionally biased region" description="Basic and acidic residues" evidence="1">
    <location>
        <begin position="99"/>
        <end position="144"/>
    </location>
</feature>
<keyword evidence="4" id="KW-1185">Reference proteome</keyword>
<protein>
    <submittedName>
        <fullName evidence="3">Jg24011 protein</fullName>
    </submittedName>
</protein>
<name>A0A8S4S9F0_9NEOP</name>
<reference evidence="3" key="1">
    <citation type="submission" date="2022-03" db="EMBL/GenBank/DDBJ databases">
        <authorList>
            <person name="Lindestad O."/>
        </authorList>
    </citation>
    <scope>NUCLEOTIDE SEQUENCE</scope>
</reference>
<organism evidence="3 4">
    <name type="scientific">Pararge aegeria aegeria</name>
    <dbReference type="NCBI Taxonomy" id="348720"/>
    <lineage>
        <taxon>Eukaryota</taxon>
        <taxon>Metazoa</taxon>
        <taxon>Ecdysozoa</taxon>
        <taxon>Arthropoda</taxon>
        <taxon>Hexapoda</taxon>
        <taxon>Insecta</taxon>
        <taxon>Pterygota</taxon>
        <taxon>Neoptera</taxon>
        <taxon>Endopterygota</taxon>
        <taxon>Lepidoptera</taxon>
        <taxon>Glossata</taxon>
        <taxon>Ditrysia</taxon>
        <taxon>Papilionoidea</taxon>
        <taxon>Nymphalidae</taxon>
        <taxon>Satyrinae</taxon>
        <taxon>Satyrini</taxon>
        <taxon>Parargina</taxon>
        <taxon>Pararge</taxon>
    </lineage>
</organism>
<feature type="region of interest" description="Disordered" evidence="1">
    <location>
        <begin position="334"/>
        <end position="420"/>
    </location>
</feature>
<evidence type="ECO:0000313" key="4">
    <source>
        <dbReference type="Proteomes" id="UP000838756"/>
    </source>
</evidence>
<feature type="region of interest" description="Disordered" evidence="1">
    <location>
        <begin position="50"/>
        <end position="159"/>
    </location>
</feature>
<accession>A0A8S4S9F0</accession>
<dbReference type="Proteomes" id="UP000838756">
    <property type="component" value="Unassembled WGS sequence"/>
</dbReference>
<proteinExistence type="predicted"/>